<proteinExistence type="predicted"/>
<dbReference type="InterPro" id="IPR028098">
    <property type="entry name" value="Glyco_trans_4-like_N"/>
</dbReference>
<evidence type="ECO:0000256" key="1">
    <source>
        <dbReference type="ARBA" id="ARBA00022676"/>
    </source>
</evidence>
<dbReference type="AlphaFoldDB" id="A0A2V3U327"/>
<reference evidence="5 6" key="1">
    <citation type="submission" date="2018-05" db="EMBL/GenBank/DDBJ databases">
        <title>Genomic Encyclopedia of Type Strains, Phase IV (KMG-IV): sequencing the most valuable type-strain genomes for metagenomic binning, comparative biology and taxonomic classification.</title>
        <authorList>
            <person name="Goeker M."/>
        </authorList>
    </citation>
    <scope>NUCLEOTIDE SEQUENCE [LARGE SCALE GENOMIC DNA]</scope>
    <source>
        <strain evidence="5 6">DSM 6462</strain>
    </source>
</reference>
<sequence length="371" mass="39620">MRILHVFRTPVGGLFRHVMDLARGQSERGHDVGIICDATTGGARADAALASLEASLSLSVRRVAMGRLPGVGDLATIRTVARHVRHLRPDVVHGHGAKGGLFARLAASRKPGGPARVYTPHGGSFHYGPAHPAHHLYMAVERYLARRTDLFIFESGFVREEFHRYLGPSGQLEKVVHNGLTEAEFAPLSRPSPAFDLLFIGELRTLKGIDILLDAIALLRASGQPVPRLLIVGAGPDEAAFRAQIVKLGLSDTVTMRPPSPIRHVLPEARAMVVPSRAESLPYVILEAAAAGQPLIATRVGGIPEIFGPAASRLVAPADVPALAAAITQTLGDANRALADAEALRDYVHASFSVSLMVDGILLGYDEIRAR</sequence>
<keyword evidence="2 5" id="KW-0808">Transferase</keyword>
<dbReference type="InterPro" id="IPR001296">
    <property type="entry name" value="Glyco_trans_1"/>
</dbReference>
<name>A0A2V3U327_9HYPH</name>
<evidence type="ECO:0000259" key="4">
    <source>
        <dbReference type="Pfam" id="PF13579"/>
    </source>
</evidence>
<dbReference type="GO" id="GO:0016757">
    <property type="term" value="F:glycosyltransferase activity"/>
    <property type="evidence" value="ECO:0007669"/>
    <property type="project" value="UniProtKB-KW"/>
</dbReference>
<keyword evidence="1" id="KW-0328">Glycosyltransferase</keyword>
<dbReference type="Gene3D" id="3.40.50.2000">
    <property type="entry name" value="Glycogen Phosphorylase B"/>
    <property type="match status" value="2"/>
</dbReference>
<dbReference type="Pfam" id="PF00534">
    <property type="entry name" value="Glycos_transf_1"/>
    <property type="match status" value="1"/>
</dbReference>
<feature type="domain" description="Glycosyltransferase subfamily 4-like N-terminal" evidence="4">
    <location>
        <begin position="12"/>
        <end position="179"/>
    </location>
</feature>
<dbReference type="Pfam" id="PF13579">
    <property type="entry name" value="Glyco_trans_4_4"/>
    <property type="match status" value="1"/>
</dbReference>
<dbReference type="Proteomes" id="UP000248021">
    <property type="component" value="Unassembled WGS sequence"/>
</dbReference>
<accession>A0A2V3U327</accession>
<evidence type="ECO:0000313" key="6">
    <source>
        <dbReference type="Proteomes" id="UP000248021"/>
    </source>
</evidence>
<evidence type="ECO:0000313" key="5">
    <source>
        <dbReference type="EMBL" id="PXW57145.1"/>
    </source>
</evidence>
<organism evidence="5 6">
    <name type="scientific">Chelatococcus asaccharovorans</name>
    <dbReference type="NCBI Taxonomy" id="28210"/>
    <lineage>
        <taxon>Bacteria</taxon>
        <taxon>Pseudomonadati</taxon>
        <taxon>Pseudomonadota</taxon>
        <taxon>Alphaproteobacteria</taxon>
        <taxon>Hyphomicrobiales</taxon>
        <taxon>Chelatococcaceae</taxon>
        <taxon>Chelatococcus</taxon>
    </lineage>
</organism>
<dbReference type="RefSeq" id="WP_245449873.1">
    <property type="nucleotide sequence ID" value="NZ_JAHBRY010000001.1"/>
</dbReference>
<keyword evidence="6" id="KW-1185">Reference proteome</keyword>
<gene>
    <name evidence="5" type="ORF">C7450_107184</name>
</gene>
<protein>
    <submittedName>
        <fullName evidence="5">Glycosyltransferase involved in cell wall biosynthesis</fullName>
    </submittedName>
</protein>
<feature type="domain" description="Glycosyl transferase family 1" evidence="3">
    <location>
        <begin position="184"/>
        <end position="335"/>
    </location>
</feature>
<evidence type="ECO:0000256" key="2">
    <source>
        <dbReference type="ARBA" id="ARBA00022679"/>
    </source>
</evidence>
<dbReference type="SUPFAM" id="SSF53756">
    <property type="entry name" value="UDP-Glycosyltransferase/glycogen phosphorylase"/>
    <property type="match status" value="1"/>
</dbReference>
<evidence type="ECO:0000259" key="3">
    <source>
        <dbReference type="Pfam" id="PF00534"/>
    </source>
</evidence>
<comment type="caution">
    <text evidence="5">The sequence shown here is derived from an EMBL/GenBank/DDBJ whole genome shotgun (WGS) entry which is preliminary data.</text>
</comment>
<dbReference type="PANTHER" id="PTHR12526:SF510">
    <property type="entry name" value="D-INOSITOL 3-PHOSPHATE GLYCOSYLTRANSFERASE"/>
    <property type="match status" value="1"/>
</dbReference>
<dbReference type="PANTHER" id="PTHR12526">
    <property type="entry name" value="GLYCOSYLTRANSFERASE"/>
    <property type="match status" value="1"/>
</dbReference>
<dbReference type="EMBL" id="QJJK01000007">
    <property type="protein sequence ID" value="PXW57145.1"/>
    <property type="molecule type" value="Genomic_DNA"/>
</dbReference>